<dbReference type="RefSeq" id="WP_290398805.1">
    <property type="nucleotide sequence ID" value="NZ_JAUHLN010000001.1"/>
</dbReference>
<keyword evidence="1" id="KW-0472">Membrane</keyword>
<feature type="transmembrane region" description="Helical" evidence="1">
    <location>
        <begin position="7"/>
        <end position="24"/>
    </location>
</feature>
<feature type="transmembrane region" description="Helical" evidence="1">
    <location>
        <begin position="84"/>
        <end position="100"/>
    </location>
</feature>
<organism evidence="3 4">
    <name type="scientific">Fictibacillus terranigra</name>
    <dbReference type="NCBI Taxonomy" id="3058424"/>
    <lineage>
        <taxon>Bacteria</taxon>
        <taxon>Bacillati</taxon>
        <taxon>Bacillota</taxon>
        <taxon>Bacilli</taxon>
        <taxon>Bacillales</taxon>
        <taxon>Fictibacillaceae</taxon>
        <taxon>Fictibacillus</taxon>
    </lineage>
</organism>
<evidence type="ECO:0000256" key="1">
    <source>
        <dbReference type="SAM" id="Phobius"/>
    </source>
</evidence>
<feature type="domain" description="LiaI-LiaF-like transmembrane region" evidence="2">
    <location>
        <begin position="7"/>
        <end position="47"/>
    </location>
</feature>
<evidence type="ECO:0000313" key="3">
    <source>
        <dbReference type="EMBL" id="MDN4072709.1"/>
    </source>
</evidence>
<proteinExistence type="predicted"/>
<keyword evidence="1" id="KW-0812">Transmembrane</keyword>
<keyword evidence="4" id="KW-1185">Reference proteome</keyword>
<dbReference type="EMBL" id="JAUHLN010000001">
    <property type="protein sequence ID" value="MDN4072709.1"/>
    <property type="molecule type" value="Genomic_DNA"/>
</dbReference>
<evidence type="ECO:0000259" key="2">
    <source>
        <dbReference type="Pfam" id="PF18917"/>
    </source>
</evidence>
<feature type="transmembrane region" description="Helical" evidence="1">
    <location>
        <begin position="30"/>
        <end position="48"/>
    </location>
</feature>
<keyword evidence="1" id="KW-1133">Transmembrane helix</keyword>
<reference evidence="3" key="1">
    <citation type="submission" date="2023-06" db="EMBL/GenBank/DDBJ databases">
        <title>Draft Genome Sequences of Representative Paenibacillus Polymyxa, Bacillus cereus, Fictibacillus sp., and Brevibacillus agri Strains Isolated from Amazonian Dark Earth.</title>
        <authorList>
            <person name="Pellegrinetti T.A."/>
            <person name="Cunha I.C.M."/>
            <person name="Chaves M.G."/>
            <person name="Freitas A.S."/>
            <person name="Silva A.V.R."/>
            <person name="Tsai S.M."/>
            <person name="Mendes L.W."/>
        </authorList>
    </citation>
    <scope>NUCLEOTIDE SEQUENCE</scope>
    <source>
        <strain evidence="3">CENA-BCM004</strain>
    </source>
</reference>
<feature type="transmembrane region" description="Helical" evidence="1">
    <location>
        <begin position="60"/>
        <end position="78"/>
    </location>
</feature>
<sequence length="158" mass="17437">MKGKGSFSGIVLLGIGLFFLARQMNITYVLPYLTWPTFLIIIGLAFLVQSSSGKEGPSSFSAVLLLGLGIHFHAISHVDGWPKEPAVIILIIALAFLYMYKQTKEGLLAGIVLLAISGWSFFNRSDTPSIKEWFSSIEGFWPFILIGAGAYFIFIKKK</sequence>
<accession>A0ABT8E483</accession>
<feature type="transmembrane region" description="Helical" evidence="1">
    <location>
        <begin position="107"/>
        <end position="122"/>
    </location>
</feature>
<dbReference type="Pfam" id="PF18917">
    <property type="entry name" value="LiaI-LiaF-like_TM1"/>
    <property type="match status" value="1"/>
</dbReference>
<comment type="caution">
    <text evidence="3">The sequence shown here is derived from an EMBL/GenBank/DDBJ whole genome shotgun (WGS) entry which is preliminary data.</text>
</comment>
<dbReference type="Proteomes" id="UP001168694">
    <property type="component" value="Unassembled WGS sequence"/>
</dbReference>
<dbReference type="InterPro" id="IPR043726">
    <property type="entry name" value="LiaI-LiaF-like_TM1"/>
</dbReference>
<feature type="transmembrane region" description="Helical" evidence="1">
    <location>
        <begin position="134"/>
        <end position="154"/>
    </location>
</feature>
<name>A0ABT8E483_9BACL</name>
<protein>
    <submittedName>
        <fullName evidence="3">DUF5668 domain-containing protein</fullName>
    </submittedName>
</protein>
<evidence type="ECO:0000313" key="4">
    <source>
        <dbReference type="Proteomes" id="UP001168694"/>
    </source>
</evidence>
<gene>
    <name evidence="3" type="ORF">QYF49_06640</name>
</gene>